<organism evidence="1 2">
    <name type="scientific">Pilimelia anulata</name>
    <dbReference type="NCBI Taxonomy" id="53371"/>
    <lineage>
        <taxon>Bacteria</taxon>
        <taxon>Bacillati</taxon>
        <taxon>Actinomycetota</taxon>
        <taxon>Actinomycetes</taxon>
        <taxon>Micromonosporales</taxon>
        <taxon>Micromonosporaceae</taxon>
        <taxon>Pilimelia</taxon>
    </lineage>
</organism>
<reference evidence="1" key="1">
    <citation type="journal article" date="2014" name="Int. J. Syst. Evol. Microbiol.">
        <title>Complete genome sequence of Corynebacterium casei LMG S-19264T (=DSM 44701T), isolated from a smear-ripened cheese.</title>
        <authorList>
            <consortium name="US DOE Joint Genome Institute (JGI-PGF)"/>
            <person name="Walter F."/>
            <person name="Albersmeier A."/>
            <person name="Kalinowski J."/>
            <person name="Ruckert C."/>
        </authorList>
    </citation>
    <scope>NUCLEOTIDE SEQUENCE</scope>
    <source>
        <strain evidence="1">JCM 3090</strain>
    </source>
</reference>
<keyword evidence="2" id="KW-1185">Reference proteome</keyword>
<dbReference type="Proteomes" id="UP000649739">
    <property type="component" value="Unassembled WGS sequence"/>
</dbReference>
<reference evidence="1" key="2">
    <citation type="submission" date="2020-09" db="EMBL/GenBank/DDBJ databases">
        <authorList>
            <person name="Sun Q."/>
            <person name="Ohkuma M."/>
        </authorList>
    </citation>
    <scope>NUCLEOTIDE SEQUENCE</scope>
    <source>
        <strain evidence="1">JCM 3090</strain>
    </source>
</reference>
<dbReference type="InterPro" id="IPR035959">
    <property type="entry name" value="RutC-like_sf"/>
</dbReference>
<dbReference type="EMBL" id="BMQB01000006">
    <property type="protein sequence ID" value="GGJ97088.1"/>
    <property type="molecule type" value="Genomic_DNA"/>
</dbReference>
<dbReference type="InterPro" id="IPR013813">
    <property type="entry name" value="Endoribo_LPSP/chorism_mut-like"/>
</dbReference>
<proteinExistence type="predicted"/>
<dbReference type="CDD" id="cd02199">
    <property type="entry name" value="YjgF_YER057c_UK114_like_1"/>
    <property type="match status" value="1"/>
</dbReference>
<protein>
    <submittedName>
        <fullName evidence="1">Putative endoribonuclease</fullName>
    </submittedName>
</protein>
<comment type="caution">
    <text evidence="1">The sequence shown here is derived from an EMBL/GenBank/DDBJ whole genome shotgun (WGS) entry which is preliminary data.</text>
</comment>
<dbReference type="AlphaFoldDB" id="A0A8J3B973"/>
<evidence type="ECO:0000313" key="2">
    <source>
        <dbReference type="Proteomes" id="UP000649739"/>
    </source>
</evidence>
<name>A0A8J3B973_9ACTN</name>
<evidence type="ECO:0000313" key="1">
    <source>
        <dbReference type="EMBL" id="GGJ97088.1"/>
    </source>
</evidence>
<dbReference type="PANTHER" id="PTHR43760:SF1">
    <property type="entry name" value="ENDORIBONUCLEASE L-PSP_CHORISMATE MUTASE-LIKE DOMAIN-CONTAINING PROTEIN"/>
    <property type="match status" value="1"/>
</dbReference>
<dbReference type="Pfam" id="PF01042">
    <property type="entry name" value="Ribonuc_L-PSP"/>
    <property type="match status" value="1"/>
</dbReference>
<dbReference type="Gene3D" id="3.30.1330.40">
    <property type="entry name" value="RutC-like"/>
    <property type="match status" value="1"/>
</dbReference>
<gene>
    <name evidence="1" type="ORF">GCM10010123_28840</name>
</gene>
<dbReference type="PANTHER" id="PTHR43760">
    <property type="entry name" value="ENDORIBONUCLEASE-RELATED"/>
    <property type="match status" value="1"/>
</dbReference>
<sequence length="154" mass="15691">MSAVDPYANLSRLGLALPKVVPPLAAYKPAVRSGAYVYVSGQLPLADGVNPTGKLGREVSAEDGAAMARQCALNGLAAIEDLVGLDRVVRVVKIVGFVASAEGFTQQPVVVNGASVLLGEVFGAAGEHARSAVGVSELPLGVPVEVEMIVEVAD</sequence>
<accession>A0A8J3B973</accession>
<dbReference type="RefSeq" id="WP_189170674.1">
    <property type="nucleotide sequence ID" value="NZ_BMQB01000006.1"/>
</dbReference>
<dbReference type="SUPFAM" id="SSF55298">
    <property type="entry name" value="YjgF-like"/>
    <property type="match status" value="1"/>
</dbReference>
<dbReference type="InterPro" id="IPR006175">
    <property type="entry name" value="YjgF/YER057c/UK114"/>
</dbReference>